<feature type="non-terminal residue" evidence="2">
    <location>
        <position position="193"/>
    </location>
</feature>
<accession>A0A0A9YEX6</accession>
<feature type="region of interest" description="Disordered" evidence="1">
    <location>
        <begin position="43"/>
        <end position="75"/>
    </location>
</feature>
<protein>
    <submittedName>
        <fullName evidence="2">3-isopropylmalate dehydrogenase</fullName>
    </submittedName>
</protein>
<name>A0A0A9YEX6_LYGHE</name>
<sequence length="193" mass="20695">NQMGMNVYVKDQGIALPHGALQTESSKDVLGQDDKVLGHLSLKTHPLSGQRDLDDKEKGSNIGSESPVQTENNSTISLIDPSRGLVNIRIAPNVDSEARPLLPYPSFSSSSSFQQPDAKIINEDLGGIRETGSSAIKSSTSGKYAQVNPQSNTSTLTQEELGSKEPLNSNLFSIFGSDKNQSFSDTAHSAFEE</sequence>
<feature type="region of interest" description="Disordered" evidence="1">
    <location>
        <begin position="131"/>
        <end position="163"/>
    </location>
</feature>
<feature type="non-terminal residue" evidence="2">
    <location>
        <position position="1"/>
    </location>
</feature>
<feature type="compositionally biased region" description="Polar residues" evidence="1">
    <location>
        <begin position="61"/>
        <end position="75"/>
    </location>
</feature>
<organism evidence="2">
    <name type="scientific">Lygus hesperus</name>
    <name type="common">Western plant bug</name>
    <dbReference type="NCBI Taxonomy" id="30085"/>
    <lineage>
        <taxon>Eukaryota</taxon>
        <taxon>Metazoa</taxon>
        <taxon>Ecdysozoa</taxon>
        <taxon>Arthropoda</taxon>
        <taxon>Hexapoda</taxon>
        <taxon>Insecta</taxon>
        <taxon>Pterygota</taxon>
        <taxon>Neoptera</taxon>
        <taxon>Paraneoptera</taxon>
        <taxon>Hemiptera</taxon>
        <taxon>Heteroptera</taxon>
        <taxon>Panheteroptera</taxon>
        <taxon>Cimicomorpha</taxon>
        <taxon>Miridae</taxon>
        <taxon>Mirini</taxon>
        <taxon>Lygus</taxon>
    </lineage>
</organism>
<evidence type="ECO:0000256" key="1">
    <source>
        <dbReference type="SAM" id="MobiDB-lite"/>
    </source>
</evidence>
<reference evidence="2" key="2">
    <citation type="submission" date="2014-07" db="EMBL/GenBank/DDBJ databases">
        <authorList>
            <person name="Hull J."/>
        </authorList>
    </citation>
    <scope>NUCLEOTIDE SEQUENCE</scope>
</reference>
<reference evidence="2" key="1">
    <citation type="journal article" date="2014" name="PLoS ONE">
        <title>Transcriptome-Based Identification of ABC Transporters in the Western Tarnished Plant Bug Lygus hesperus.</title>
        <authorList>
            <person name="Hull J.J."/>
            <person name="Chaney K."/>
            <person name="Geib S.M."/>
            <person name="Fabrick J.A."/>
            <person name="Brent C.S."/>
            <person name="Walsh D."/>
            <person name="Lavine L.C."/>
        </authorList>
    </citation>
    <scope>NUCLEOTIDE SEQUENCE</scope>
</reference>
<dbReference type="EMBL" id="GBHO01013398">
    <property type="protein sequence ID" value="JAG30206.1"/>
    <property type="molecule type" value="Transcribed_RNA"/>
</dbReference>
<gene>
    <name evidence="2" type="primary">leuB_2</name>
    <name evidence="2" type="ORF">CM83_104902</name>
</gene>
<dbReference type="AlphaFoldDB" id="A0A0A9YEX6"/>
<evidence type="ECO:0000313" key="2">
    <source>
        <dbReference type="EMBL" id="JAG30206.1"/>
    </source>
</evidence>
<proteinExistence type="predicted"/>